<organism evidence="1 2">
    <name type="scientific">Metallosphaera tengchongensis</name>
    <dbReference type="NCBI Taxonomy" id="1532350"/>
    <lineage>
        <taxon>Archaea</taxon>
        <taxon>Thermoproteota</taxon>
        <taxon>Thermoprotei</taxon>
        <taxon>Sulfolobales</taxon>
        <taxon>Sulfolobaceae</taxon>
        <taxon>Metallosphaera</taxon>
    </lineage>
</organism>
<dbReference type="KEGG" id="mten:GWK48_07120"/>
<dbReference type="GeneID" id="55641707"/>
<protein>
    <submittedName>
        <fullName evidence="1">Uncharacterized protein</fullName>
    </submittedName>
</protein>
<dbReference type="AlphaFoldDB" id="A0A6N0NTH9"/>
<evidence type="ECO:0000313" key="1">
    <source>
        <dbReference type="EMBL" id="QKR00174.1"/>
    </source>
</evidence>
<dbReference type="OrthoDB" id="8919at2157"/>
<sequence length="89" mass="9866">MTKVLLRHDQIREMTGGKEIEFSLLKEDKVIWKIRFNSVSSNPMESLMNPHLSQYGKPCFDTGTSGYVCPVCNLDIDEYGMCGCGAGSG</sequence>
<proteinExistence type="predicted"/>
<accession>A0A6N0NTH9</accession>
<dbReference type="EMBL" id="CP049074">
    <property type="protein sequence ID" value="QKR00174.1"/>
    <property type="molecule type" value="Genomic_DNA"/>
</dbReference>
<dbReference type="RefSeq" id="WP_174630902.1">
    <property type="nucleotide sequence ID" value="NZ_CP049074.1"/>
</dbReference>
<reference evidence="1 2" key="1">
    <citation type="submission" date="2020-02" db="EMBL/GenBank/DDBJ databases">
        <title>Comparative genome analysis reveals the metabolism and evolution of the thermophilic archaeal genus Metallosphaera.</title>
        <authorList>
            <person name="Jiang C."/>
        </authorList>
    </citation>
    <scope>NUCLEOTIDE SEQUENCE [LARGE SCALE GENOMIC DNA]</scope>
    <source>
        <strain evidence="1 2">Ric-A</strain>
    </source>
</reference>
<keyword evidence="2" id="KW-1185">Reference proteome</keyword>
<name>A0A6N0NTH9_9CREN</name>
<gene>
    <name evidence="1" type="ORF">GWK48_07120</name>
</gene>
<dbReference type="Proteomes" id="UP000509301">
    <property type="component" value="Chromosome"/>
</dbReference>
<evidence type="ECO:0000313" key="2">
    <source>
        <dbReference type="Proteomes" id="UP000509301"/>
    </source>
</evidence>